<sequence length="162" mass="18915">MNKVILMGRLTRDPEFRLTANNTPVANFTLAVNRRFKRENDQDADFIPIVAWSRLAEFSKNYLKKGRQVVVIGRLQLRTWDDETNRRHYITEVVAEEIYFAEPKPKDVPVDSEAEVKEDIILPDLDEETIDDSELEKFFEEDVKIPSKNNDVDEGIEDDLPF</sequence>
<comment type="function">
    <text evidence="2">Plays an important role in DNA replication, recombination and repair. Binds to ssDNA and to an array of partner proteins to recruit them to their sites of action during DNA metabolism.</text>
</comment>
<dbReference type="EMBL" id="CP002326">
    <property type="protein sequence ID" value="ADQ40037.1"/>
    <property type="molecule type" value="Genomic_DNA"/>
</dbReference>
<evidence type="ECO:0000256" key="2">
    <source>
        <dbReference type="HAMAP-Rule" id="MF_00984"/>
    </source>
</evidence>
<dbReference type="SUPFAM" id="SSF50249">
    <property type="entry name" value="Nucleic acid-binding proteins"/>
    <property type="match status" value="1"/>
</dbReference>
<comment type="subunit">
    <text evidence="2">Homotetramer.</text>
</comment>
<keyword evidence="2" id="KW-0227">DNA damage</keyword>
<feature type="short sequence motif" description="Important for interaction with partner proteins" evidence="2">
    <location>
        <begin position="157"/>
        <end position="162"/>
    </location>
</feature>
<dbReference type="GO" id="GO:0006260">
    <property type="term" value="P:DNA replication"/>
    <property type="evidence" value="ECO:0007669"/>
    <property type="project" value="UniProtKB-UniRule"/>
</dbReference>
<reference key="1">
    <citation type="submission" date="2010-11" db="EMBL/GenBank/DDBJ databases">
        <title>Complete sequence of chromosome of Caldicellulosiruptor kristjanssonii 177R1B.</title>
        <authorList>
            <consortium name="US DOE Joint Genome Institute"/>
            <person name="Lucas S."/>
            <person name="Copeland A."/>
            <person name="Lapidus A."/>
            <person name="Cheng J.-F."/>
            <person name="Bruce D."/>
            <person name="Goodwin L."/>
            <person name="Pitluck S."/>
            <person name="Davenport K."/>
            <person name="Detter J.C."/>
            <person name="Han C."/>
            <person name="Tapia R."/>
            <person name="Land M."/>
            <person name="Hauser L."/>
            <person name="Jeffries C."/>
            <person name="Kyrpides N."/>
            <person name="Ivanova N."/>
            <person name="Mikhailova N."/>
            <person name="Blumer-Schuette S.E."/>
            <person name="Kelly R.M."/>
            <person name="Woyke T."/>
        </authorList>
    </citation>
    <scope>NUCLEOTIDE SEQUENCE</scope>
    <source>
        <strain>177R1B</strain>
    </source>
</reference>
<organism evidence="4 5">
    <name type="scientific">Caldicellulosiruptor acetigenus (strain ATCC 700853 / DSM 12137 / I77R1B)</name>
    <name type="common">Caldicellulosiruptor kristjanssonii</name>
    <dbReference type="NCBI Taxonomy" id="632335"/>
    <lineage>
        <taxon>Bacteria</taxon>
        <taxon>Bacillati</taxon>
        <taxon>Bacillota</taxon>
        <taxon>Bacillota incertae sedis</taxon>
        <taxon>Caldicellulosiruptorales</taxon>
        <taxon>Caldicellulosiruptoraceae</taxon>
        <taxon>Caldicellulosiruptor</taxon>
    </lineage>
</organism>
<dbReference type="HAMAP" id="MF_00984">
    <property type="entry name" value="SSB"/>
    <property type="match status" value="1"/>
</dbReference>
<keyword evidence="1 2" id="KW-0238">DNA-binding</keyword>
<dbReference type="InterPro" id="IPR000424">
    <property type="entry name" value="Primosome_PriB/ssb"/>
</dbReference>
<dbReference type="Proteomes" id="UP000009256">
    <property type="component" value="Chromosome"/>
</dbReference>
<protein>
    <recommendedName>
        <fullName evidence="2 3">Single-stranded DNA-binding protein</fullName>
        <shortName evidence="2">SSB</shortName>
    </recommendedName>
</protein>
<evidence type="ECO:0000313" key="4">
    <source>
        <dbReference type="EMBL" id="ADQ40037.1"/>
    </source>
</evidence>
<dbReference type="NCBIfam" id="TIGR00621">
    <property type="entry name" value="ssb"/>
    <property type="match status" value="1"/>
</dbReference>
<dbReference type="OrthoDB" id="9809878at2"/>
<dbReference type="AlphaFoldDB" id="E4S9I3"/>
<dbReference type="InterPro" id="IPR011344">
    <property type="entry name" value="ssDNA-bd"/>
</dbReference>
<gene>
    <name evidence="4" type="ordered locus">Calkr_0488</name>
</gene>
<reference evidence="4 5" key="2">
    <citation type="journal article" date="2011" name="J. Bacteriol.">
        <title>Complete genome sequences for the anaerobic, extremely thermophilic plant biomass-degrading bacteria Caldicellulosiruptor hydrothermalis, Caldicellulosiruptor kristjanssonii, Caldicellulosiruptor kronotskyensis, Caldicellulosiruptor owensenis, and Caldicellulosiruptor lactoaceticus.</title>
        <authorList>
            <person name="Blumer-Schuette S.E."/>
            <person name="Ozdemir I."/>
            <person name="Mistry D."/>
            <person name="Lucas S."/>
            <person name="Lapidus A."/>
            <person name="Cheng J.F."/>
            <person name="Goodwin L.A."/>
            <person name="Pitluck S."/>
            <person name="Land M.L."/>
            <person name="Hauser L.J."/>
            <person name="Woyke T."/>
            <person name="Mikhailova N."/>
            <person name="Pati A."/>
            <person name="Kyrpides N.C."/>
            <person name="Ivanova N."/>
            <person name="Detter J.C."/>
            <person name="Walston-Davenport K."/>
            <person name="Han S."/>
            <person name="Adams M.W."/>
            <person name="Kelly R.M."/>
        </authorList>
    </citation>
    <scope>NUCLEOTIDE SEQUENCE [LARGE SCALE GENOMIC DNA]</scope>
    <source>
        <strain evidence="5">ATCC 700853 / DSM 12137 / I77R1B</strain>
    </source>
</reference>
<evidence type="ECO:0000256" key="3">
    <source>
        <dbReference type="RuleBase" id="RU000524"/>
    </source>
</evidence>
<dbReference type="PANTHER" id="PTHR10302:SF27">
    <property type="entry name" value="SINGLE-STRANDED DNA-BINDING PROTEIN"/>
    <property type="match status" value="1"/>
</dbReference>
<dbReference type="Gene3D" id="2.40.50.140">
    <property type="entry name" value="Nucleic acid-binding proteins"/>
    <property type="match status" value="1"/>
</dbReference>
<dbReference type="eggNOG" id="COG0629">
    <property type="taxonomic scope" value="Bacteria"/>
</dbReference>
<dbReference type="GO" id="GO:0003697">
    <property type="term" value="F:single-stranded DNA binding"/>
    <property type="evidence" value="ECO:0007669"/>
    <property type="project" value="UniProtKB-UniRule"/>
</dbReference>
<evidence type="ECO:0000256" key="1">
    <source>
        <dbReference type="ARBA" id="ARBA00023125"/>
    </source>
</evidence>
<keyword evidence="2" id="KW-0235">DNA replication</keyword>
<dbReference type="GO" id="GO:0006281">
    <property type="term" value="P:DNA repair"/>
    <property type="evidence" value="ECO:0007669"/>
    <property type="project" value="UniProtKB-UniRule"/>
</dbReference>
<dbReference type="KEGG" id="cki:Calkr_0488"/>
<dbReference type="PROSITE" id="PS50935">
    <property type="entry name" value="SSB"/>
    <property type="match status" value="1"/>
</dbReference>
<proteinExistence type="inferred from homology"/>
<evidence type="ECO:0000313" key="5">
    <source>
        <dbReference type="Proteomes" id="UP000009256"/>
    </source>
</evidence>
<keyword evidence="2" id="KW-0233">DNA recombination</keyword>
<dbReference type="CDD" id="cd04496">
    <property type="entry name" value="SSB_OBF"/>
    <property type="match status" value="1"/>
</dbReference>
<dbReference type="InterPro" id="IPR012340">
    <property type="entry name" value="NA-bd_OB-fold"/>
</dbReference>
<dbReference type="Pfam" id="PF00436">
    <property type="entry name" value="SSB"/>
    <property type="match status" value="1"/>
</dbReference>
<accession>E4S9I3</accession>
<dbReference type="STRING" id="632335.Calkr_0488"/>
<dbReference type="GO" id="GO:0006310">
    <property type="term" value="P:DNA recombination"/>
    <property type="evidence" value="ECO:0007669"/>
    <property type="project" value="UniProtKB-UniRule"/>
</dbReference>
<dbReference type="RefSeq" id="WP_013431877.1">
    <property type="nucleotide sequence ID" value="NC_014721.1"/>
</dbReference>
<dbReference type="GO" id="GO:0009295">
    <property type="term" value="C:nucleoid"/>
    <property type="evidence" value="ECO:0007669"/>
    <property type="project" value="TreeGrafter"/>
</dbReference>
<comment type="caution">
    <text evidence="2">Lacks conserved residue(s) required for the propagation of feature annotation.</text>
</comment>
<dbReference type="PANTHER" id="PTHR10302">
    <property type="entry name" value="SINGLE-STRANDED DNA-BINDING PROTEIN"/>
    <property type="match status" value="1"/>
</dbReference>
<keyword evidence="2" id="KW-0234">DNA repair</keyword>
<keyword evidence="5" id="KW-1185">Reference proteome</keyword>
<dbReference type="HOGENOM" id="CLU_078758_6_2_9"/>
<name>E4S9I3_CALA7</name>